<gene>
    <name evidence="1" type="ORF">SDC9_185824</name>
</gene>
<evidence type="ECO:0000313" key="1">
    <source>
        <dbReference type="EMBL" id="MPN38300.1"/>
    </source>
</evidence>
<comment type="caution">
    <text evidence="1">The sequence shown here is derived from an EMBL/GenBank/DDBJ whole genome shotgun (WGS) entry which is preliminary data.</text>
</comment>
<sequence length="103" mass="10740">MPVLTWAIAFACSSEALAISPMKSTILLDFSTTVINEVAVSSAIFEPLATAETVCSIKFVVFLAASADFVAKLRTSSATTAKPFPAVPARAASTAALRARIFV</sequence>
<name>A0A645HHU0_9ZZZZ</name>
<dbReference type="EMBL" id="VSSQ01093445">
    <property type="protein sequence ID" value="MPN38300.1"/>
    <property type="molecule type" value="Genomic_DNA"/>
</dbReference>
<accession>A0A645HHU0</accession>
<organism evidence="1">
    <name type="scientific">bioreactor metagenome</name>
    <dbReference type="NCBI Taxonomy" id="1076179"/>
    <lineage>
        <taxon>unclassified sequences</taxon>
        <taxon>metagenomes</taxon>
        <taxon>ecological metagenomes</taxon>
    </lineage>
</organism>
<reference evidence="1" key="1">
    <citation type="submission" date="2019-08" db="EMBL/GenBank/DDBJ databases">
        <authorList>
            <person name="Kucharzyk K."/>
            <person name="Murdoch R.W."/>
            <person name="Higgins S."/>
            <person name="Loffler F."/>
        </authorList>
    </citation>
    <scope>NUCLEOTIDE SEQUENCE</scope>
</reference>
<protein>
    <submittedName>
        <fullName evidence="1">Uncharacterized protein</fullName>
    </submittedName>
</protein>
<dbReference type="AlphaFoldDB" id="A0A645HHU0"/>
<proteinExistence type="predicted"/>